<name>K5V520_PHACS</name>
<dbReference type="PANTHER" id="PTHR48104:SF30">
    <property type="entry name" value="METACASPASE-1"/>
    <property type="match status" value="1"/>
</dbReference>
<comment type="similarity">
    <text evidence="1">Belongs to the peptidase C14B family.</text>
</comment>
<reference evidence="2 3" key="1">
    <citation type="journal article" date="2012" name="BMC Genomics">
        <title>Comparative genomics of the white-rot fungi, Phanerochaete carnosa and P. chrysosporium, to elucidate the genetic basis of the distinct wood types they colonize.</title>
        <authorList>
            <person name="Suzuki H."/>
            <person name="MacDonald J."/>
            <person name="Syed K."/>
            <person name="Salamov A."/>
            <person name="Hori C."/>
            <person name="Aerts A."/>
            <person name="Henrissat B."/>
            <person name="Wiebenga A."/>
            <person name="vanKuyk P.A."/>
            <person name="Barry K."/>
            <person name="Lindquist E."/>
            <person name="LaButti K."/>
            <person name="Lapidus A."/>
            <person name="Lucas S."/>
            <person name="Coutinho P."/>
            <person name="Gong Y."/>
            <person name="Samejima M."/>
            <person name="Mahadevan R."/>
            <person name="Abou-Zaid M."/>
            <person name="de Vries R.P."/>
            <person name="Igarashi K."/>
            <person name="Yadav J.S."/>
            <person name="Grigoriev I.V."/>
            <person name="Master E.R."/>
        </authorList>
    </citation>
    <scope>NUCLEOTIDE SEQUENCE [LARGE SCALE GENOMIC DNA]</scope>
    <source>
        <strain evidence="2 3">HHB-10118-sp</strain>
    </source>
</reference>
<accession>K5V520</accession>
<dbReference type="RefSeq" id="XP_007393077.1">
    <property type="nucleotide sequence ID" value="XM_007393015.1"/>
</dbReference>
<proteinExistence type="inferred from homology"/>
<dbReference type="AlphaFoldDB" id="K5V520"/>
<evidence type="ECO:0000256" key="1">
    <source>
        <dbReference type="ARBA" id="ARBA00009005"/>
    </source>
</evidence>
<gene>
    <name evidence="2" type="ORF">PHACADRAFT_192867</name>
</gene>
<dbReference type="PANTHER" id="PTHR48104">
    <property type="entry name" value="METACASPASE-4"/>
    <property type="match status" value="1"/>
</dbReference>
<dbReference type="KEGG" id="pco:PHACADRAFT_192867"/>
<dbReference type="Gene3D" id="3.40.50.12660">
    <property type="match status" value="1"/>
</dbReference>
<dbReference type="GO" id="GO:0006508">
    <property type="term" value="P:proteolysis"/>
    <property type="evidence" value="ECO:0007669"/>
    <property type="project" value="TreeGrafter"/>
</dbReference>
<dbReference type="GO" id="GO:0004197">
    <property type="term" value="F:cysteine-type endopeptidase activity"/>
    <property type="evidence" value="ECO:0007669"/>
    <property type="project" value="TreeGrafter"/>
</dbReference>
<evidence type="ECO:0000313" key="2">
    <source>
        <dbReference type="EMBL" id="EKM57731.1"/>
    </source>
</evidence>
<dbReference type="Proteomes" id="UP000008370">
    <property type="component" value="Unassembled WGS sequence"/>
</dbReference>
<keyword evidence="3" id="KW-1185">Reference proteome</keyword>
<protein>
    <submittedName>
        <fullName evidence="2">Uncharacterized protein</fullName>
    </submittedName>
</protein>
<dbReference type="GeneID" id="18910879"/>
<dbReference type="GO" id="GO:0005737">
    <property type="term" value="C:cytoplasm"/>
    <property type="evidence" value="ECO:0007669"/>
    <property type="project" value="TreeGrafter"/>
</dbReference>
<dbReference type="InterPro" id="IPR050452">
    <property type="entry name" value="Metacaspase"/>
</dbReference>
<organism evidence="2 3">
    <name type="scientific">Phanerochaete carnosa (strain HHB-10118-sp)</name>
    <name type="common">White-rot fungus</name>
    <name type="synonym">Peniophora carnosa</name>
    <dbReference type="NCBI Taxonomy" id="650164"/>
    <lineage>
        <taxon>Eukaryota</taxon>
        <taxon>Fungi</taxon>
        <taxon>Dikarya</taxon>
        <taxon>Basidiomycota</taxon>
        <taxon>Agaricomycotina</taxon>
        <taxon>Agaricomycetes</taxon>
        <taxon>Polyporales</taxon>
        <taxon>Phanerochaetaceae</taxon>
        <taxon>Phanerochaete</taxon>
    </lineage>
</organism>
<dbReference type="OrthoDB" id="3223806at2759"/>
<sequence>MPHGPPYLREASSSLLHNRRQRDKALLVGLEYGRKGDDAVPPLPGIHEDIHCFREYLIKHELYWPNNITVLLDDGMDDTQGIKSVADDSDLYRLNKPNRKTILREFRRLVEGMREGDCRILLSKSCHGAQLINLDGTEEDERDEGVSSHRIRFNERLTTSCSLHCSWERWFPPFTGDAPLLESPEDIGRLPENHDFYKVLKGLILDNEFRKELVDAIPPGSQLVAIVETCHSGTLLDLDSMKPEEVHVDDEVHGCGNPAKGKTLHLGLSSQYSSPLEISPRF</sequence>
<dbReference type="InParanoid" id="K5V520"/>
<dbReference type="HOGENOM" id="CLU_987335_0_0_1"/>
<evidence type="ECO:0000313" key="3">
    <source>
        <dbReference type="Proteomes" id="UP000008370"/>
    </source>
</evidence>
<dbReference type="EMBL" id="JH930470">
    <property type="protein sequence ID" value="EKM57731.1"/>
    <property type="molecule type" value="Genomic_DNA"/>
</dbReference>